<evidence type="ECO:0000256" key="4">
    <source>
        <dbReference type="SAM" id="Phobius"/>
    </source>
</evidence>
<evidence type="ECO:0000313" key="7">
    <source>
        <dbReference type="Proteomes" id="UP000185984"/>
    </source>
</evidence>
<evidence type="ECO:0000256" key="3">
    <source>
        <dbReference type="SAM" id="Coils"/>
    </source>
</evidence>
<comment type="subcellular location">
    <subcellularLocation>
        <location evidence="1">Cell envelope</location>
    </subcellularLocation>
</comment>
<dbReference type="Proteomes" id="UP000185984">
    <property type="component" value="Unassembled WGS sequence"/>
</dbReference>
<feature type="domain" description="Multidrug resistance protein MdtA-like barrel-sandwich hybrid" evidence="5">
    <location>
        <begin position="87"/>
        <end position="300"/>
    </location>
</feature>
<organism evidence="6 7">
    <name type="scientific">Chroogloeocystis siderophila 5.2 s.c.1</name>
    <dbReference type="NCBI Taxonomy" id="247279"/>
    <lineage>
        <taxon>Bacteria</taxon>
        <taxon>Bacillati</taxon>
        <taxon>Cyanobacteriota</taxon>
        <taxon>Cyanophyceae</taxon>
        <taxon>Oscillatoriophycideae</taxon>
        <taxon>Chroococcales</taxon>
        <taxon>Chroococcaceae</taxon>
        <taxon>Chroogloeocystis</taxon>
    </lineage>
</organism>
<keyword evidence="2 3" id="KW-0175">Coiled coil</keyword>
<evidence type="ECO:0000256" key="1">
    <source>
        <dbReference type="ARBA" id="ARBA00004196"/>
    </source>
</evidence>
<sequence>MSIVTEKPGSKQSRFKPNKWRIPFILATTVVVGTVAFIRSHQTNQPTPTVVTNPTPVTRNVVALGRLEPQGEVVALSPPSSAQGARVEQILVKEGDWVKAGETVAILDTHTRLQAALESAQADVQVARAALAKIQAGAQTGEIEAQKAAIARLEAELTGQQETLQATVARQVAAQRNTQSDYERYQRLYQEGAISVQELETKRLNAEIAQQQLNESQATRNETIATLQRQIEEARANLNRITEIRPTDVREAQAQVNRMLAAVKLTQADLALSYIKAPIDGEIIKIHTRSGETISSNGIAELARTNQMVVVAEVLEEDVSKVRTGQTASITSENRAFSEKIQGTVTQVGRQIGKQNVLDSDPAADVDARVVEVRISLPAAASELVSGFTYAKVVVEISV</sequence>
<dbReference type="PANTHER" id="PTHR32347">
    <property type="entry name" value="EFFLUX SYSTEM COMPONENT YKNX-RELATED"/>
    <property type="match status" value="1"/>
</dbReference>
<protein>
    <submittedName>
        <fullName evidence="6">HlyD family secretion protein</fullName>
    </submittedName>
</protein>
<accession>A0A1U7HQN3</accession>
<dbReference type="GO" id="GO:0030313">
    <property type="term" value="C:cell envelope"/>
    <property type="evidence" value="ECO:0007669"/>
    <property type="project" value="UniProtKB-SubCell"/>
</dbReference>
<evidence type="ECO:0000256" key="2">
    <source>
        <dbReference type="ARBA" id="ARBA00023054"/>
    </source>
</evidence>
<dbReference type="Gene3D" id="2.40.50.100">
    <property type="match status" value="1"/>
</dbReference>
<dbReference type="SUPFAM" id="SSF111369">
    <property type="entry name" value="HlyD-like secretion proteins"/>
    <property type="match status" value="2"/>
</dbReference>
<feature type="transmembrane region" description="Helical" evidence="4">
    <location>
        <begin position="20"/>
        <end position="38"/>
    </location>
</feature>
<dbReference type="InterPro" id="IPR050465">
    <property type="entry name" value="UPF0194_transport"/>
</dbReference>
<evidence type="ECO:0000259" key="5">
    <source>
        <dbReference type="Pfam" id="PF25917"/>
    </source>
</evidence>
<dbReference type="Pfam" id="PF25917">
    <property type="entry name" value="BSH_RND"/>
    <property type="match status" value="1"/>
</dbReference>
<keyword evidence="4" id="KW-1133">Transmembrane helix</keyword>
<dbReference type="Gene3D" id="1.10.287.470">
    <property type="entry name" value="Helix hairpin bin"/>
    <property type="match status" value="1"/>
</dbReference>
<keyword evidence="7" id="KW-1185">Reference proteome</keyword>
<comment type="caution">
    <text evidence="6">The sequence shown here is derived from an EMBL/GenBank/DDBJ whole genome shotgun (WGS) entry which is preliminary data.</text>
</comment>
<dbReference type="NCBIfam" id="TIGR02971">
    <property type="entry name" value="heterocyst_DevB"/>
    <property type="match status" value="1"/>
</dbReference>
<name>A0A1U7HQN3_9CHRO</name>
<keyword evidence="4" id="KW-0812">Transmembrane</keyword>
<dbReference type="PANTHER" id="PTHR32347:SF27">
    <property type="entry name" value="RND EFFLUX PUMP MEMBRANE FUSION PROTEIN BARREL-SANDWICH DOMAIN-CONTAINING PROTEIN"/>
    <property type="match status" value="1"/>
</dbReference>
<evidence type="ECO:0000313" key="6">
    <source>
        <dbReference type="EMBL" id="OKH25835.1"/>
    </source>
</evidence>
<keyword evidence="4" id="KW-0472">Membrane</keyword>
<dbReference type="STRING" id="247279.NIES1031_12660"/>
<feature type="coiled-coil region" evidence="3">
    <location>
        <begin position="110"/>
        <end position="170"/>
    </location>
</feature>
<feature type="coiled-coil region" evidence="3">
    <location>
        <begin position="196"/>
        <end position="244"/>
    </location>
</feature>
<reference evidence="6 7" key="1">
    <citation type="submission" date="2016-11" db="EMBL/GenBank/DDBJ databases">
        <title>Draft Genome Sequences of Nine Cyanobacterial Strains from Diverse Habitats.</title>
        <authorList>
            <person name="Zhu T."/>
            <person name="Hou S."/>
            <person name="Lu X."/>
            <person name="Hess W.R."/>
        </authorList>
    </citation>
    <scope>NUCLEOTIDE SEQUENCE [LARGE SCALE GENOMIC DNA]</scope>
    <source>
        <strain evidence="6 7">5.2 s.c.1</strain>
    </source>
</reference>
<dbReference type="AlphaFoldDB" id="A0A1U7HQN3"/>
<dbReference type="Gene3D" id="2.40.30.170">
    <property type="match status" value="1"/>
</dbReference>
<gene>
    <name evidence="6" type="ORF">NIES1031_12660</name>
</gene>
<dbReference type="InterPro" id="IPR058625">
    <property type="entry name" value="MdtA-like_BSH"/>
</dbReference>
<dbReference type="PRINTS" id="PR01490">
    <property type="entry name" value="RTXTOXIND"/>
</dbReference>
<proteinExistence type="predicted"/>
<dbReference type="InterPro" id="IPR014315">
    <property type="entry name" value="ABC_heterocyst_DevB"/>
</dbReference>
<dbReference type="OrthoDB" id="264111at2"/>
<dbReference type="RefSeq" id="WP_073549738.1">
    <property type="nucleotide sequence ID" value="NZ_CAWMVK010000043.1"/>
</dbReference>
<dbReference type="EMBL" id="MRCC01000009">
    <property type="protein sequence ID" value="OKH25835.1"/>
    <property type="molecule type" value="Genomic_DNA"/>
</dbReference>